<dbReference type="Pfam" id="PF05193">
    <property type="entry name" value="Peptidase_M16_C"/>
    <property type="match status" value="1"/>
</dbReference>
<gene>
    <name evidence="4" type="ORF">FA13DRAFT_1704800</name>
</gene>
<dbReference type="STRING" id="71717.A0A4Y7TZP1"/>
<dbReference type="Pfam" id="PF00675">
    <property type="entry name" value="Peptidase_M16"/>
    <property type="match status" value="1"/>
</dbReference>
<comment type="caution">
    <text evidence="4">The sequence shown here is derived from an EMBL/GenBank/DDBJ whole genome shotgun (WGS) entry which is preliminary data.</text>
</comment>
<dbReference type="InterPro" id="IPR007863">
    <property type="entry name" value="Peptidase_M16_C"/>
</dbReference>
<evidence type="ECO:0000313" key="5">
    <source>
        <dbReference type="Proteomes" id="UP000298030"/>
    </source>
</evidence>
<dbReference type="FunFam" id="3.30.830.10:FF:000031">
    <property type="entry name" value="Putative zinc metalloprotease"/>
    <property type="match status" value="1"/>
</dbReference>
<dbReference type="FunFam" id="3.30.830.10:FF:000015">
    <property type="entry name" value="Putative zinc metalloprotease"/>
    <property type="match status" value="1"/>
</dbReference>
<accession>A0A4Y7TZP1</accession>
<dbReference type="InterPro" id="IPR011765">
    <property type="entry name" value="Pept_M16_N"/>
</dbReference>
<feature type="region of interest" description="Disordered" evidence="1">
    <location>
        <begin position="1039"/>
        <end position="1067"/>
    </location>
</feature>
<sequence>MSNSNESFANFDLVKRVKLDFTDVTVSKWRSRVTGLSVVHLDYEGALPSVLWATGADLSLAPIVNGYFVIPTEIFDDSGCPHTLEHLVFMGSQQYPYKGILDLFANRGFSNGTNAWTDTDHTAYTVSTAGEQGFLQLLPIYIDHILYPTITNAGFVTEVHHIDGKGQDSGVVYSEMQGRENTSGDLMALKMQRLLDPPGSGYRSETGGLMEALRVLTAEQIRDYHGTYYVPHNLTLIVTGKLSSGTQSLLQVAQDKIEPSIIKHHQDKGPRPTGWKRPFVETASANRQPIAQQVQEVVEFPEQDESMGELAISFVGPAPNEFLERKALDVISTYLAGSAVAPLNKEFVEIESPLCSYIYFSEDVRATRIDIPVYVGSVPTEQLEAFPAKLKVSLQRIADEGIDMDRMRVVINRDERQLKSRLESAKGDTFSSAVINDVLYGAEDGSELLASMDEMKYYEQLRNWSSEQWSTLLRKYYVDPPAVVVIGRPSAKLQEKLEKDELRRVEEQVKQLGPEGLKRAEALLEEAKDEHERPLPGGLLSTFPVPDVKSISWIPVETVQEPGSGRQVAKFASQSPSLKQQIDADGKDLPFFVEYDQVDSDFVTVHAFASLAELPNRLRPYVSPYLSAFFSLPVTRENGEKLSHEDVINRLENETVSYEVGTGMASTYTDLFRISIKVETALYETAISWLKDLLYHAKFDQERLSVVLAKIQQSLPELKRDGSTVLSSLCSNILYNERSTSRSGGVLSLTEFIPQLTKILQEKPDEVIKDFEEIRKYITKPNGLRFSVTGNVLSVSNPRSTWGKYFSLPPVPLSPVPSAAETLSDVGRKLSRTAVVMSLPTIESSFVTHSSRGIQGYDNPEYPPIRVALEVLNATESYLWRYIRGSGLAYGAYVSLDLEAGLMSFSLYRSSNSIAAFEEARKVIQGLVDGSIDLDQGTLDAAKSTIVYSVAKNVSTAGRAAVVSFTNQALKGLPQRYQIDLLEKYQAVTKDDVLAALRTYFLPLFESETSVAVVVTAPAKAESIGTSLKAEGFEVTQRAMEVDPSELEGSESESESRDGSEESHDGR</sequence>
<evidence type="ECO:0000259" key="2">
    <source>
        <dbReference type="Pfam" id="PF00675"/>
    </source>
</evidence>
<evidence type="ECO:0000259" key="3">
    <source>
        <dbReference type="Pfam" id="PF05193"/>
    </source>
</evidence>
<dbReference type="OrthoDB" id="4953at2759"/>
<reference evidence="4 5" key="1">
    <citation type="journal article" date="2019" name="Nat. Ecol. Evol.">
        <title>Megaphylogeny resolves global patterns of mushroom evolution.</title>
        <authorList>
            <person name="Varga T."/>
            <person name="Krizsan K."/>
            <person name="Foldi C."/>
            <person name="Dima B."/>
            <person name="Sanchez-Garcia M."/>
            <person name="Sanchez-Ramirez S."/>
            <person name="Szollosi G.J."/>
            <person name="Szarkandi J.G."/>
            <person name="Papp V."/>
            <person name="Albert L."/>
            <person name="Andreopoulos W."/>
            <person name="Angelini C."/>
            <person name="Antonin V."/>
            <person name="Barry K.W."/>
            <person name="Bougher N.L."/>
            <person name="Buchanan P."/>
            <person name="Buyck B."/>
            <person name="Bense V."/>
            <person name="Catcheside P."/>
            <person name="Chovatia M."/>
            <person name="Cooper J."/>
            <person name="Damon W."/>
            <person name="Desjardin D."/>
            <person name="Finy P."/>
            <person name="Geml J."/>
            <person name="Haridas S."/>
            <person name="Hughes K."/>
            <person name="Justo A."/>
            <person name="Karasinski D."/>
            <person name="Kautmanova I."/>
            <person name="Kiss B."/>
            <person name="Kocsube S."/>
            <person name="Kotiranta H."/>
            <person name="LaButti K.M."/>
            <person name="Lechner B.E."/>
            <person name="Liimatainen K."/>
            <person name="Lipzen A."/>
            <person name="Lukacs Z."/>
            <person name="Mihaltcheva S."/>
            <person name="Morgado L.N."/>
            <person name="Niskanen T."/>
            <person name="Noordeloos M.E."/>
            <person name="Ohm R.A."/>
            <person name="Ortiz-Santana B."/>
            <person name="Ovrebo C."/>
            <person name="Racz N."/>
            <person name="Riley R."/>
            <person name="Savchenko A."/>
            <person name="Shiryaev A."/>
            <person name="Soop K."/>
            <person name="Spirin V."/>
            <person name="Szebenyi C."/>
            <person name="Tomsovsky M."/>
            <person name="Tulloss R.E."/>
            <person name="Uehling J."/>
            <person name="Grigoriev I.V."/>
            <person name="Vagvolgyi C."/>
            <person name="Papp T."/>
            <person name="Martin F.M."/>
            <person name="Miettinen O."/>
            <person name="Hibbett D.S."/>
            <person name="Nagy L.G."/>
        </authorList>
    </citation>
    <scope>NUCLEOTIDE SEQUENCE [LARGE SCALE GENOMIC DNA]</scope>
    <source>
        <strain evidence="4 5">FP101781</strain>
    </source>
</reference>
<dbReference type="GO" id="GO:0046872">
    <property type="term" value="F:metal ion binding"/>
    <property type="evidence" value="ECO:0007669"/>
    <property type="project" value="InterPro"/>
</dbReference>
<keyword evidence="5" id="KW-1185">Reference proteome</keyword>
<evidence type="ECO:0008006" key="6">
    <source>
        <dbReference type="Google" id="ProtNLM"/>
    </source>
</evidence>
<dbReference type="SUPFAM" id="SSF63411">
    <property type="entry name" value="LuxS/MPP-like metallohydrolase"/>
    <property type="match status" value="4"/>
</dbReference>
<dbReference type="AlphaFoldDB" id="A0A4Y7TZP1"/>
<feature type="compositionally biased region" description="Acidic residues" evidence="1">
    <location>
        <begin position="1043"/>
        <end position="1053"/>
    </location>
</feature>
<dbReference type="EMBL" id="QPFP01000002">
    <property type="protein sequence ID" value="TEB39288.1"/>
    <property type="molecule type" value="Genomic_DNA"/>
</dbReference>
<dbReference type="Gene3D" id="3.30.830.10">
    <property type="entry name" value="Metalloenzyme, LuxS/M16 peptidase-like"/>
    <property type="match status" value="4"/>
</dbReference>
<dbReference type="InterPro" id="IPR011249">
    <property type="entry name" value="Metalloenz_LuxS/M16"/>
</dbReference>
<protein>
    <recommendedName>
        <fullName evidence="6">Mitochondrial presequence protease</fullName>
    </recommendedName>
</protein>
<name>A0A4Y7TZP1_COPMI</name>
<feature type="compositionally biased region" description="Basic and acidic residues" evidence="1">
    <location>
        <begin position="1054"/>
        <end position="1067"/>
    </location>
</feature>
<evidence type="ECO:0000313" key="4">
    <source>
        <dbReference type="EMBL" id="TEB39288.1"/>
    </source>
</evidence>
<dbReference type="Proteomes" id="UP000298030">
    <property type="component" value="Unassembled WGS sequence"/>
</dbReference>
<proteinExistence type="predicted"/>
<organism evidence="4 5">
    <name type="scientific">Coprinellus micaceus</name>
    <name type="common">Glistening ink-cap mushroom</name>
    <name type="synonym">Coprinus micaceus</name>
    <dbReference type="NCBI Taxonomy" id="71717"/>
    <lineage>
        <taxon>Eukaryota</taxon>
        <taxon>Fungi</taxon>
        <taxon>Dikarya</taxon>
        <taxon>Basidiomycota</taxon>
        <taxon>Agaricomycotina</taxon>
        <taxon>Agaricomycetes</taxon>
        <taxon>Agaricomycetidae</taxon>
        <taxon>Agaricales</taxon>
        <taxon>Agaricineae</taxon>
        <taxon>Psathyrellaceae</taxon>
        <taxon>Coprinellus</taxon>
    </lineage>
</organism>
<feature type="domain" description="Peptidase M16 N-terminal" evidence="2">
    <location>
        <begin position="77"/>
        <end position="152"/>
    </location>
</feature>
<dbReference type="PANTHER" id="PTHR43016">
    <property type="entry name" value="PRESEQUENCE PROTEASE"/>
    <property type="match status" value="1"/>
</dbReference>
<feature type="domain" description="Peptidase M16 C-terminal" evidence="3">
    <location>
        <begin position="216"/>
        <end position="407"/>
    </location>
</feature>
<evidence type="ECO:0000256" key="1">
    <source>
        <dbReference type="SAM" id="MobiDB-lite"/>
    </source>
</evidence>
<dbReference type="PANTHER" id="PTHR43016:SF16">
    <property type="entry name" value="METALLOPROTEASE, PUTATIVE (AFU_ORTHOLOGUE AFUA_4G07610)-RELATED"/>
    <property type="match status" value="1"/>
</dbReference>